<organism evidence="1">
    <name type="scientific">Anguilla anguilla</name>
    <name type="common">European freshwater eel</name>
    <name type="synonym">Muraena anguilla</name>
    <dbReference type="NCBI Taxonomy" id="7936"/>
    <lineage>
        <taxon>Eukaryota</taxon>
        <taxon>Metazoa</taxon>
        <taxon>Chordata</taxon>
        <taxon>Craniata</taxon>
        <taxon>Vertebrata</taxon>
        <taxon>Euteleostomi</taxon>
        <taxon>Actinopterygii</taxon>
        <taxon>Neopterygii</taxon>
        <taxon>Teleostei</taxon>
        <taxon>Anguilliformes</taxon>
        <taxon>Anguillidae</taxon>
        <taxon>Anguilla</taxon>
    </lineage>
</organism>
<reference evidence="1" key="2">
    <citation type="journal article" date="2015" name="Fish Shellfish Immunol.">
        <title>Early steps in the European eel (Anguilla anguilla)-Vibrio vulnificus interaction in the gills: Role of the RtxA13 toxin.</title>
        <authorList>
            <person name="Callol A."/>
            <person name="Pajuelo D."/>
            <person name="Ebbesson L."/>
            <person name="Teles M."/>
            <person name="MacKenzie S."/>
            <person name="Amaro C."/>
        </authorList>
    </citation>
    <scope>NUCLEOTIDE SEQUENCE</scope>
</reference>
<proteinExistence type="predicted"/>
<dbReference type="EMBL" id="GBXM01033843">
    <property type="protein sequence ID" value="JAH74734.1"/>
    <property type="molecule type" value="Transcribed_RNA"/>
</dbReference>
<protein>
    <submittedName>
        <fullName evidence="1">Uncharacterized protein</fullName>
    </submittedName>
</protein>
<reference evidence="1" key="1">
    <citation type="submission" date="2014-11" db="EMBL/GenBank/DDBJ databases">
        <authorList>
            <person name="Amaro Gonzalez C."/>
        </authorList>
    </citation>
    <scope>NUCLEOTIDE SEQUENCE</scope>
</reference>
<name>A0A0E9V9H6_ANGAN</name>
<sequence length="42" mass="4501">MATGRAVRAPWPCGKCSHGCGLFLGLFTGFQRYGHCGCLPML</sequence>
<dbReference type="AlphaFoldDB" id="A0A0E9V9H6"/>
<evidence type="ECO:0000313" key="1">
    <source>
        <dbReference type="EMBL" id="JAH74734.1"/>
    </source>
</evidence>
<accession>A0A0E9V9H6</accession>